<evidence type="ECO:0000313" key="2">
    <source>
        <dbReference type="Proteomes" id="UP001359886"/>
    </source>
</evidence>
<comment type="caution">
    <text evidence="1">The sequence shown here is derived from an EMBL/GenBank/DDBJ whole genome shotgun (WGS) entry which is preliminary data.</text>
</comment>
<dbReference type="EMBL" id="JAZHOG010000001">
    <property type="protein sequence ID" value="MEJ8566319.1"/>
    <property type="molecule type" value="Genomic_DNA"/>
</dbReference>
<gene>
    <name evidence="1" type="ORF">V3330_01670</name>
</gene>
<name>A0AAW9RAV5_9GAMM</name>
<dbReference type="RefSeq" id="WP_354693641.1">
    <property type="nucleotide sequence ID" value="NZ_JAZHOG010000001.1"/>
</dbReference>
<dbReference type="Proteomes" id="UP001359886">
    <property type="component" value="Unassembled WGS sequence"/>
</dbReference>
<reference evidence="1 2" key="1">
    <citation type="submission" date="2024-02" db="EMBL/GenBank/DDBJ databases">
        <title>A novel Wenzhouxiangellaceae bacterium, isolated from coastal sediments.</title>
        <authorList>
            <person name="Du Z.-J."/>
            <person name="Ye Y.-Q."/>
            <person name="Zhang X.-Y."/>
        </authorList>
    </citation>
    <scope>NUCLEOTIDE SEQUENCE [LARGE SCALE GENOMIC DNA]</scope>
    <source>
        <strain evidence="1 2">CH-27</strain>
    </source>
</reference>
<evidence type="ECO:0000313" key="1">
    <source>
        <dbReference type="EMBL" id="MEJ8566319.1"/>
    </source>
</evidence>
<sequence>MRYDDYAGAIEHRWLEYRLQRCSEQDYDQPADAGTCARKTVRDCVCPCIASEENICNALSASITESMLGTGFCR</sequence>
<protein>
    <submittedName>
        <fullName evidence="1">Uncharacterized protein</fullName>
    </submittedName>
</protein>
<keyword evidence="2" id="KW-1185">Reference proteome</keyword>
<accession>A0AAW9RAV5</accession>
<dbReference type="AlphaFoldDB" id="A0AAW9RAV5"/>
<proteinExistence type="predicted"/>
<organism evidence="1 2">
    <name type="scientific">Elongatibacter sediminis</name>
    <dbReference type="NCBI Taxonomy" id="3119006"/>
    <lineage>
        <taxon>Bacteria</taxon>
        <taxon>Pseudomonadati</taxon>
        <taxon>Pseudomonadota</taxon>
        <taxon>Gammaproteobacteria</taxon>
        <taxon>Chromatiales</taxon>
        <taxon>Wenzhouxiangellaceae</taxon>
        <taxon>Elongatibacter</taxon>
    </lineage>
</organism>